<proteinExistence type="predicted"/>
<dbReference type="Proteomes" id="UP000250241">
    <property type="component" value="Chromosome"/>
</dbReference>
<dbReference type="AlphaFoldDB" id="A0A2Z5R2S1"/>
<organism evidence="1 2">
    <name type="scientific">Rothia aeria</name>
    <dbReference type="NCBI Taxonomy" id="172042"/>
    <lineage>
        <taxon>Bacteria</taxon>
        <taxon>Bacillati</taxon>
        <taxon>Actinomycetota</taxon>
        <taxon>Actinomycetes</taxon>
        <taxon>Micrococcales</taxon>
        <taxon>Micrococcaceae</taxon>
        <taxon>Rothia</taxon>
    </lineage>
</organism>
<reference evidence="1 2" key="1">
    <citation type="submission" date="2016-10" db="EMBL/GenBank/DDBJ databases">
        <title>Genome sequence of Rothia aeria strain JCM11412.</title>
        <authorList>
            <person name="Nambu T."/>
        </authorList>
    </citation>
    <scope>NUCLEOTIDE SEQUENCE [LARGE SCALE GENOMIC DNA]</scope>
    <source>
        <strain evidence="1 2">JCM 11412</strain>
    </source>
</reference>
<evidence type="ECO:0000313" key="1">
    <source>
        <dbReference type="EMBL" id="BAV88993.1"/>
    </source>
</evidence>
<keyword evidence="2" id="KW-1185">Reference proteome</keyword>
<evidence type="ECO:0000313" key="2">
    <source>
        <dbReference type="Proteomes" id="UP000250241"/>
    </source>
</evidence>
<protein>
    <submittedName>
        <fullName evidence="1">O-succinylbenzoate synthase</fullName>
    </submittedName>
</protein>
<dbReference type="EMBL" id="AP017895">
    <property type="protein sequence ID" value="BAV88993.1"/>
    <property type="molecule type" value="Genomic_DNA"/>
</dbReference>
<sequence length="53" mass="6159">MRPAAPEEARLKALAADHSTRAWWLERIERCWRLLHRGYATADARHGQETMGD</sequence>
<accession>A0A2Z5R2S1</accession>
<gene>
    <name evidence="1" type="ORF">RA11412_2694</name>
</gene>
<dbReference type="KEGG" id="raj:RA11412_2694"/>
<name>A0A2Z5R2S1_9MICC</name>